<feature type="domain" description="BACK" evidence="1">
    <location>
        <begin position="100"/>
        <end position="156"/>
    </location>
</feature>
<dbReference type="VEuPathDB" id="VectorBase:GPPI017347"/>
<accession>A0A1B0B370</accession>
<evidence type="ECO:0000313" key="3">
    <source>
        <dbReference type="Proteomes" id="UP000092460"/>
    </source>
</evidence>
<organism evidence="2 3">
    <name type="scientific">Glossina palpalis gambiensis</name>
    <dbReference type="NCBI Taxonomy" id="67801"/>
    <lineage>
        <taxon>Eukaryota</taxon>
        <taxon>Metazoa</taxon>
        <taxon>Ecdysozoa</taxon>
        <taxon>Arthropoda</taxon>
        <taxon>Hexapoda</taxon>
        <taxon>Insecta</taxon>
        <taxon>Pterygota</taxon>
        <taxon>Neoptera</taxon>
        <taxon>Endopterygota</taxon>
        <taxon>Diptera</taxon>
        <taxon>Brachycera</taxon>
        <taxon>Muscomorpha</taxon>
        <taxon>Hippoboscoidea</taxon>
        <taxon>Glossinidae</taxon>
        <taxon>Glossina</taxon>
    </lineage>
</organism>
<proteinExistence type="predicted"/>
<keyword evidence="3" id="KW-1185">Reference proteome</keyword>
<evidence type="ECO:0000313" key="2">
    <source>
        <dbReference type="EnsemblMetazoa" id="GPPI017347-PA"/>
    </source>
</evidence>
<protein>
    <recommendedName>
        <fullName evidence="1">BACK domain-containing protein</fullName>
    </recommendedName>
</protein>
<dbReference type="EMBL" id="JXJN01007779">
    <property type="status" value="NOT_ANNOTATED_CDS"/>
    <property type="molecule type" value="Genomic_DNA"/>
</dbReference>
<dbReference type="AlphaFoldDB" id="A0A1B0B370"/>
<dbReference type="Gene3D" id="1.25.40.420">
    <property type="match status" value="1"/>
</dbReference>
<dbReference type="Pfam" id="PF07707">
    <property type="entry name" value="BACK"/>
    <property type="match status" value="1"/>
</dbReference>
<dbReference type="Proteomes" id="UP000092460">
    <property type="component" value="Unassembled WGS sequence"/>
</dbReference>
<sequence length="185" mass="21403">NRTRTAISGIVHTHETGCITLPLDFCNYNLDDFWVHTLCKCKHSKMPIGDIACNINVDLIELFNAANFLRFKELINQYWLCLDDDARFREDTAFLLHLKARKYCLESLEQLMLMRICKFFLDFVASKEFLILSARDWCALLISNTIEVNSETEIFMLSFGGCTIFSQPSTSFDLEPISNKDFSRS</sequence>
<evidence type="ECO:0000259" key="1">
    <source>
        <dbReference type="Pfam" id="PF07707"/>
    </source>
</evidence>
<reference evidence="2" key="2">
    <citation type="submission" date="2020-05" db="UniProtKB">
        <authorList>
            <consortium name="EnsemblMetazoa"/>
        </authorList>
    </citation>
    <scope>IDENTIFICATION</scope>
    <source>
        <strain evidence="2">IAEA</strain>
    </source>
</reference>
<reference evidence="3" key="1">
    <citation type="submission" date="2015-01" db="EMBL/GenBank/DDBJ databases">
        <authorList>
            <person name="Aksoy S."/>
            <person name="Warren W."/>
            <person name="Wilson R.K."/>
        </authorList>
    </citation>
    <scope>NUCLEOTIDE SEQUENCE [LARGE SCALE GENOMIC DNA]</scope>
    <source>
        <strain evidence="3">IAEA</strain>
    </source>
</reference>
<dbReference type="PANTHER" id="PTHR22667:SF0">
    <property type="entry name" value="AT01380P-RELATED"/>
    <property type="match status" value="1"/>
</dbReference>
<name>A0A1B0B370_9MUSC</name>
<dbReference type="PANTHER" id="PTHR22667">
    <property type="entry name" value="AT01380P-RELATED"/>
    <property type="match status" value="1"/>
</dbReference>
<dbReference type="InterPro" id="IPR011705">
    <property type="entry name" value="BACK"/>
</dbReference>
<dbReference type="EnsemblMetazoa" id="GPPI017347-RA">
    <property type="protein sequence ID" value="GPPI017347-PA"/>
    <property type="gene ID" value="GPPI017347"/>
</dbReference>
<dbReference type="STRING" id="67801.A0A1B0B370"/>